<keyword evidence="3" id="KW-1185">Reference proteome</keyword>
<dbReference type="AlphaFoldDB" id="A0A6A5YA36"/>
<dbReference type="RefSeq" id="XP_033390422.1">
    <property type="nucleotide sequence ID" value="XM_033531584.1"/>
</dbReference>
<proteinExistence type="predicted"/>
<name>A0A6A5YA36_9PLEO</name>
<organism evidence="2 3">
    <name type="scientific">Aaosphaeria arxii CBS 175.79</name>
    <dbReference type="NCBI Taxonomy" id="1450172"/>
    <lineage>
        <taxon>Eukaryota</taxon>
        <taxon>Fungi</taxon>
        <taxon>Dikarya</taxon>
        <taxon>Ascomycota</taxon>
        <taxon>Pezizomycotina</taxon>
        <taxon>Dothideomycetes</taxon>
        <taxon>Pleosporomycetidae</taxon>
        <taxon>Pleosporales</taxon>
        <taxon>Pleosporales incertae sedis</taxon>
        <taxon>Aaosphaeria</taxon>
    </lineage>
</organism>
<feature type="compositionally biased region" description="Basic and acidic residues" evidence="1">
    <location>
        <begin position="89"/>
        <end position="106"/>
    </location>
</feature>
<dbReference type="GeneID" id="54288981"/>
<feature type="compositionally biased region" description="Polar residues" evidence="1">
    <location>
        <begin position="136"/>
        <end position="150"/>
    </location>
</feature>
<evidence type="ECO:0000256" key="1">
    <source>
        <dbReference type="SAM" id="MobiDB-lite"/>
    </source>
</evidence>
<feature type="region of interest" description="Disordered" evidence="1">
    <location>
        <begin position="74"/>
        <end position="150"/>
    </location>
</feature>
<protein>
    <submittedName>
        <fullName evidence="2">Uncharacterized protein</fullName>
    </submittedName>
</protein>
<reference evidence="2" key="1">
    <citation type="journal article" date="2020" name="Stud. Mycol.">
        <title>101 Dothideomycetes genomes: a test case for predicting lifestyles and emergence of pathogens.</title>
        <authorList>
            <person name="Haridas S."/>
            <person name="Albert R."/>
            <person name="Binder M."/>
            <person name="Bloem J."/>
            <person name="Labutti K."/>
            <person name="Salamov A."/>
            <person name="Andreopoulos B."/>
            <person name="Baker S."/>
            <person name="Barry K."/>
            <person name="Bills G."/>
            <person name="Bluhm B."/>
            <person name="Cannon C."/>
            <person name="Castanera R."/>
            <person name="Culley D."/>
            <person name="Daum C."/>
            <person name="Ezra D."/>
            <person name="Gonzalez J."/>
            <person name="Henrissat B."/>
            <person name="Kuo A."/>
            <person name="Liang C."/>
            <person name="Lipzen A."/>
            <person name="Lutzoni F."/>
            <person name="Magnuson J."/>
            <person name="Mondo S."/>
            <person name="Nolan M."/>
            <person name="Ohm R."/>
            <person name="Pangilinan J."/>
            <person name="Park H.-J."/>
            <person name="Ramirez L."/>
            <person name="Alfaro M."/>
            <person name="Sun H."/>
            <person name="Tritt A."/>
            <person name="Yoshinaga Y."/>
            <person name="Zwiers L.-H."/>
            <person name="Turgeon B."/>
            <person name="Goodwin S."/>
            <person name="Spatafora J."/>
            <person name="Crous P."/>
            <person name="Grigoriev I."/>
        </authorList>
    </citation>
    <scope>NUCLEOTIDE SEQUENCE</scope>
    <source>
        <strain evidence="2">CBS 175.79</strain>
    </source>
</reference>
<evidence type="ECO:0000313" key="2">
    <source>
        <dbReference type="EMBL" id="KAF2022083.1"/>
    </source>
</evidence>
<gene>
    <name evidence="2" type="ORF">BU24DRAFT_457978</name>
</gene>
<evidence type="ECO:0000313" key="3">
    <source>
        <dbReference type="Proteomes" id="UP000799778"/>
    </source>
</evidence>
<accession>A0A6A5YA36</accession>
<dbReference type="Proteomes" id="UP000799778">
    <property type="component" value="Unassembled WGS sequence"/>
</dbReference>
<dbReference type="EMBL" id="ML978066">
    <property type="protein sequence ID" value="KAF2022083.1"/>
    <property type="molecule type" value="Genomic_DNA"/>
</dbReference>
<sequence length="150" mass="17131">MPLSAQLISWRKFRAYQARMKTGQVSLIVKSHNPDELSSKALWSDEITFGITSSRATQKNHRILLEWIEQQRKTMHPAKNIQTSNSEADPQHRRDIETAKRKREENASSDLDDGTRDSKIRRHTQVENMPLKDSEAVTSANLSASISTKC</sequence>